<protein>
    <recommendedName>
        <fullName evidence="2">VWFA domain-containing protein</fullName>
    </recommendedName>
</protein>
<proteinExistence type="predicted"/>
<dbReference type="InterPro" id="IPR002035">
    <property type="entry name" value="VWF_A"/>
</dbReference>
<evidence type="ECO:0000259" key="2">
    <source>
        <dbReference type="SMART" id="SM00327"/>
    </source>
</evidence>
<dbReference type="Proteomes" id="UP000240728">
    <property type="component" value="Unassembled WGS sequence"/>
</dbReference>
<dbReference type="InterPro" id="IPR036465">
    <property type="entry name" value="vWFA_dom_sf"/>
</dbReference>
<feature type="region of interest" description="Disordered" evidence="1">
    <location>
        <begin position="198"/>
        <end position="300"/>
    </location>
</feature>
<keyword evidence="4" id="KW-1185">Reference proteome</keyword>
<dbReference type="SMART" id="SM00327">
    <property type="entry name" value="VWA"/>
    <property type="match status" value="1"/>
</dbReference>
<dbReference type="AlphaFoldDB" id="A0AAX0YTU5"/>
<accession>A0AAX0YTU5</accession>
<evidence type="ECO:0000313" key="3">
    <source>
        <dbReference type="EMBL" id="PSX44136.1"/>
    </source>
</evidence>
<dbReference type="RefSeq" id="WP_107188731.1">
    <property type="nucleotide sequence ID" value="NZ_PYOZ01000010.1"/>
</dbReference>
<dbReference type="EMBL" id="PYOZ01000010">
    <property type="protein sequence ID" value="PSX44136.1"/>
    <property type="molecule type" value="Genomic_DNA"/>
</dbReference>
<evidence type="ECO:0000313" key="4">
    <source>
        <dbReference type="Proteomes" id="UP000240728"/>
    </source>
</evidence>
<dbReference type="SUPFAM" id="SSF53300">
    <property type="entry name" value="vWA-like"/>
    <property type="match status" value="1"/>
</dbReference>
<organism evidence="3 4">
    <name type="scientific">Photobacterium kishitanii</name>
    <dbReference type="NCBI Taxonomy" id="318456"/>
    <lineage>
        <taxon>Bacteria</taxon>
        <taxon>Pseudomonadati</taxon>
        <taxon>Pseudomonadota</taxon>
        <taxon>Gammaproteobacteria</taxon>
        <taxon>Vibrionales</taxon>
        <taxon>Vibrionaceae</taxon>
        <taxon>Photobacterium</taxon>
    </lineage>
</organism>
<feature type="compositionally biased region" description="Polar residues" evidence="1">
    <location>
        <begin position="206"/>
        <end position="286"/>
    </location>
</feature>
<comment type="caution">
    <text evidence="3">The sequence shown here is derived from an EMBL/GenBank/DDBJ whole genome shotgun (WGS) entry which is preliminary data.</text>
</comment>
<evidence type="ECO:0000256" key="1">
    <source>
        <dbReference type="SAM" id="MobiDB-lite"/>
    </source>
</evidence>
<gene>
    <name evidence="3" type="ORF">C0W53_16030</name>
</gene>
<sequence>MLKNSPFIAANALADDLNVTVNVCGKAGITGDRIDLPHFDATDEKQLDAAWGFTGLAAAQIKYSSLDTSKIAMPMLYKNIAITLNEIWCGYQMLQKWQGLSAMYNKTAQLVPFESADEPTNILISFIHNSLMLNTLTATSYCERFEQARELAIITFGYGLINHISLIIEPLCLAKSSDQIIEMTDDIWSLLKFESEHCENDDQGDTAKQQDGQSSQGDTAEQQDGQSSQGDTAKQQDGQSSQGDTAEQQDGQSSQGDTAEQQDGQSSQGDTAEQQDSTKSTAQSNALKEALESSVKTQSLTEQLADSIDPIQNPDPLLNPDSAHSFEANGHSRLEKIALCESAVLIAGLSEFLKTQTRHSEYYKRSGRRISPRSAISLAKGNTKIFRRQDEGIFPNTAVSIIVDLSASMKVREEAVKLACIALMLACENIPQVKIEVLAFQGDNQPVKILKSFGGALHTASFDRVSAGGNTPLQTAISTSSVRLLSQQDVDRHCLWILTDGQTNDDSKLLLKEIALEHVDILGLFMGDLKQSDRSYMTRLFGPNWIQAKQARDINQKIFQLAQTLLIKEN</sequence>
<reference evidence="3 4" key="1">
    <citation type="submission" date="2018-01" db="EMBL/GenBank/DDBJ databases">
        <title>Whole genome sequencing of Histamine producing bacteria.</title>
        <authorList>
            <person name="Butler K."/>
        </authorList>
    </citation>
    <scope>NUCLEOTIDE SEQUENCE [LARGE SCALE GENOMIC DNA]</scope>
    <source>
        <strain evidence="3 4">A1-4</strain>
    </source>
</reference>
<feature type="domain" description="VWFA" evidence="2">
    <location>
        <begin position="396"/>
        <end position="563"/>
    </location>
</feature>
<name>A0AAX0YTU5_9GAMM</name>